<comment type="caution">
    <text evidence="14">The sequence shown here is derived from an EMBL/GenBank/DDBJ whole genome shotgun (WGS) entry which is preliminary data.</text>
</comment>
<keyword evidence="12" id="KW-0966">Cell projection</keyword>
<keyword evidence="8" id="KW-0175">Coiled coil</keyword>
<dbReference type="PANTHER" id="PTHR22878:SF68">
    <property type="entry name" value="DYNEIN HEAVY CHAIN 6, AXONEMAL-LIKE"/>
    <property type="match status" value="1"/>
</dbReference>
<evidence type="ECO:0000256" key="2">
    <source>
        <dbReference type="ARBA" id="ARBA00008887"/>
    </source>
</evidence>
<dbReference type="GO" id="GO:0007018">
    <property type="term" value="P:microtubule-based movement"/>
    <property type="evidence" value="ECO:0007669"/>
    <property type="project" value="InterPro"/>
</dbReference>
<dbReference type="GO" id="GO:0005874">
    <property type="term" value="C:microtubule"/>
    <property type="evidence" value="ECO:0007669"/>
    <property type="project" value="UniProtKB-KW"/>
</dbReference>
<evidence type="ECO:0000256" key="12">
    <source>
        <dbReference type="ARBA" id="ARBA00023273"/>
    </source>
</evidence>
<dbReference type="Gene3D" id="1.20.920.20">
    <property type="match status" value="1"/>
</dbReference>
<dbReference type="FunFam" id="1.20.920.30:FF:000005">
    <property type="entry name" value="Dynein, axonemal, heavy chain 2"/>
    <property type="match status" value="1"/>
</dbReference>
<dbReference type="PANTHER" id="PTHR22878">
    <property type="entry name" value="DYNEIN HEAVY CHAIN 6, AXONEMAL-LIKE-RELATED"/>
    <property type="match status" value="1"/>
</dbReference>
<keyword evidence="3" id="KW-0963">Cytoplasm</keyword>
<evidence type="ECO:0000256" key="9">
    <source>
        <dbReference type="ARBA" id="ARBA00023069"/>
    </source>
</evidence>
<evidence type="ECO:0000256" key="8">
    <source>
        <dbReference type="ARBA" id="ARBA00023054"/>
    </source>
</evidence>
<dbReference type="Proteomes" id="UP001162162">
    <property type="component" value="Unassembled WGS sequence"/>
</dbReference>
<keyword evidence="11" id="KW-0206">Cytoskeleton</keyword>
<evidence type="ECO:0000256" key="3">
    <source>
        <dbReference type="ARBA" id="ARBA00022490"/>
    </source>
</evidence>
<keyword evidence="15" id="KW-1185">Reference proteome</keyword>
<dbReference type="Gene3D" id="3.40.50.300">
    <property type="entry name" value="P-loop containing nucleotide triphosphate hydrolases"/>
    <property type="match status" value="1"/>
</dbReference>
<dbReference type="GO" id="GO:0030286">
    <property type="term" value="C:dynein complex"/>
    <property type="evidence" value="ECO:0007669"/>
    <property type="project" value="UniProtKB-KW"/>
</dbReference>
<evidence type="ECO:0000259" key="13">
    <source>
        <dbReference type="SMART" id="SM00382"/>
    </source>
</evidence>
<evidence type="ECO:0000256" key="5">
    <source>
        <dbReference type="ARBA" id="ARBA00022741"/>
    </source>
</evidence>
<comment type="subcellular location">
    <subcellularLocation>
        <location evidence="1">Cytoplasm</location>
        <location evidence="1">Cytoskeleton</location>
        <location evidence="1">Cilium axoneme</location>
    </subcellularLocation>
</comment>
<gene>
    <name evidence="14" type="ORF">NQ318_015636</name>
</gene>
<dbReference type="SUPFAM" id="SSF52540">
    <property type="entry name" value="P-loop containing nucleoside triphosphate hydrolases"/>
    <property type="match status" value="2"/>
</dbReference>
<dbReference type="InterPro" id="IPR027417">
    <property type="entry name" value="P-loop_NTPase"/>
</dbReference>
<keyword evidence="6" id="KW-0067">ATP-binding</keyword>
<evidence type="ECO:0000256" key="6">
    <source>
        <dbReference type="ARBA" id="ARBA00022840"/>
    </source>
</evidence>
<feature type="domain" description="AAA+ ATPase" evidence="13">
    <location>
        <begin position="71"/>
        <end position="221"/>
    </location>
</feature>
<name>A0AAV8XED1_9CUCU</name>
<reference evidence="14" key="1">
    <citation type="journal article" date="2023" name="Insect Mol. Biol.">
        <title>Genome sequencing provides insights into the evolution of gene families encoding plant cell wall-degrading enzymes in longhorned beetles.</title>
        <authorList>
            <person name="Shin N.R."/>
            <person name="Okamura Y."/>
            <person name="Kirsch R."/>
            <person name="Pauchet Y."/>
        </authorList>
    </citation>
    <scope>NUCLEOTIDE SEQUENCE</scope>
    <source>
        <strain evidence="14">AMC_N1</strain>
    </source>
</reference>
<dbReference type="Gene3D" id="1.20.920.30">
    <property type="match status" value="1"/>
</dbReference>
<proteinExistence type="inferred from homology"/>
<dbReference type="Pfam" id="PF12775">
    <property type="entry name" value="AAA_7"/>
    <property type="match status" value="1"/>
</dbReference>
<organism evidence="14 15">
    <name type="scientific">Aromia moschata</name>
    <dbReference type="NCBI Taxonomy" id="1265417"/>
    <lineage>
        <taxon>Eukaryota</taxon>
        <taxon>Metazoa</taxon>
        <taxon>Ecdysozoa</taxon>
        <taxon>Arthropoda</taxon>
        <taxon>Hexapoda</taxon>
        <taxon>Insecta</taxon>
        <taxon>Pterygota</taxon>
        <taxon>Neoptera</taxon>
        <taxon>Endopterygota</taxon>
        <taxon>Coleoptera</taxon>
        <taxon>Polyphaga</taxon>
        <taxon>Cucujiformia</taxon>
        <taxon>Chrysomeloidea</taxon>
        <taxon>Cerambycidae</taxon>
        <taxon>Cerambycinae</taxon>
        <taxon>Callichromatini</taxon>
        <taxon>Aromia</taxon>
    </lineage>
</organism>
<evidence type="ECO:0000256" key="1">
    <source>
        <dbReference type="ARBA" id="ARBA00004430"/>
    </source>
</evidence>
<dbReference type="GO" id="GO:0005524">
    <property type="term" value="F:ATP binding"/>
    <property type="evidence" value="ECO:0007669"/>
    <property type="project" value="UniProtKB-KW"/>
</dbReference>
<dbReference type="InterPro" id="IPR003593">
    <property type="entry name" value="AAA+_ATPase"/>
</dbReference>
<keyword evidence="7" id="KW-0243">Dynein</keyword>
<dbReference type="EMBL" id="JAPWTK010000698">
    <property type="protein sequence ID" value="KAJ8936972.1"/>
    <property type="molecule type" value="Genomic_DNA"/>
</dbReference>
<protein>
    <recommendedName>
        <fullName evidence="13">AAA+ ATPase domain-containing protein</fullName>
    </recommendedName>
</protein>
<keyword evidence="4" id="KW-0493">Microtubule</keyword>
<dbReference type="Pfam" id="PF12780">
    <property type="entry name" value="AAA_8"/>
    <property type="match status" value="1"/>
</dbReference>
<sequence length="748" mass="85776">MKKDERNWMHILGKKKVFSQLKILFMNITLIIKRVCSHRGKKNYLMIGNMKLVPTIDTVRYNYIVGALLGQGYPVLMTGPVGTGKTSTAQSVLGVLDTSKYTVLNVNMSAQTTSQNVQDAIESRVEKRTKGHYAPAGNKKMIVFLDDLNMPAKDTYGSQPPLELLRQWMDYSFWYDRLKQIRKYMENMHVMAAMGPPGGGRTVITDRLLSRFNVINMTFPDENTISRIFGMMLSQHVADFDEAVKLVGREITDTTIDLYDNVIVKMLPTPTKIHYLFNLRDISKVFQGLLRSHKDYHNDKPSLLKLWIHECFRVFCDRLIDDSDREWFMAQMGSQLGKHFELTLHSLCAKKEIPIFADFVNPWGIYEEHSDISVLRQYLDSQMLEYNVSPGVVRMDLVLFKDAIEHICRIERVISQPRGNMLLVGIGGSGRQSLTRVAAYICEYNTFQISVTRNYRVPEFKEDLKNLYATTGIDSKATTFLFNDTQITDESFLEIINNMLSSGEVANLYKPDEFEDVKGKMESAIDKAGIMRTNEAIYEFLISRVRANMHIVLCMSPIGEAFRNRLRQYPALVNCTTIDWFCEWPKEALLEVAIKYISDVNFVQTITGRKAEKRRESAVVSSQDKLREAVSHTFATIHDSVAICSKKMLLELKRHNYVTPTNYLELVDGYKNMLANKREVTSSQANKLRNGLSKIDDCKDKVTIMSLELEEAQVKVAEFQIQIDEVVVIIVSQKKEADEQQKEVTKRV</sequence>
<dbReference type="Pfam" id="PF17857">
    <property type="entry name" value="AAA_lid_1"/>
    <property type="match status" value="1"/>
</dbReference>
<accession>A0AAV8XED1</accession>
<dbReference type="GO" id="GO:0051959">
    <property type="term" value="F:dynein light intermediate chain binding"/>
    <property type="evidence" value="ECO:0007669"/>
    <property type="project" value="InterPro"/>
</dbReference>
<evidence type="ECO:0000256" key="11">
    <source>
        <dbReference type="ARBA" id="ARBA00023212"/>
    </source>
</evidence>
<comment type="similarity">
    <text evidence="2">Belongs to the dynein heavy chain family.</text>
</comment>
<evidence type="ECO:0000313" key="15">
    <source>
        <dbReference type="Proteomes" id="UP001162162"/>
    </source>
</evidence>
<dbReference type="GO" id="GO:0005930">
    <property type="term" value="C:axoneme"/>
    <property type="evidence" value="ECO:0007669"/>
    <property type="project" value="UniProtKB-SubCell"/>
</dbReference>
<evidence type="ECO:0000256" key="4">
    <source>
        <dbReference type="ARBA" id="ARBA00022701"/>
    </source>
</evidence>
<evidence type="ECO:0000313" key="14">
    <source>
        <dbReference type="EMBL" id="KAJ8936972.1"/>
    </source>
</evidence>
<keyword evidence="5" id="KW-0547">Nucleotide-binding</keyword>
<evidence type="ECO:0000256" key="10">
    <source>
        <dbReference type="ARBA" id="ARBA00023175"/>
    </source>
</evidence>
<dbReference type="CDD" id="cd00009">
    <property type="entry name" value="AAA"/>
    <property type="match status" value="1"/>
</dbReference>
<dbReference type="FunFam" id="3.40.50.300:FF:002141">
    <property type="entry name" value="Dynein heavy chain"/>
    <property type="match status" value="1"/>
</dbReference>
<dbReference type="InterPro" id="IPR026983">
    <property type="entry name" value="DHC"/>
</dbReference>
<evidence type="ECO:0000256" key="7">
    <source>
        <dbReference type="ARBA" id="ARBA00023017"/>
    </source>
</evidence>
<keyword evidence="10" id="KW-0505">Motor protein</keyword>
<dbReference type="GO" id="GO:0045505">
    <property type="term" value="F:dynein intermediate chain binding"/>
    <property type="evidence" value="ECO:0007669"/>
    <property type="project" value="InterPro"/>
</dbReference>
<dbReference type="InterPro" id="IPR024317">
    <property type="entry name" value="Dynein_heavy_chain_D4_dom"/>
</dbReference>
<keyword evidence="9" id="KW-0969">Cilium</keyword>
<dbReference type="InterPro" id="IPR041589">
    <property type="entry name" value="DNAH3_AAA_lid_1"/>
</dbReference>
<dbReference type="AlphaFoldDB" id="A0AAV8XED1"/>
<dbReference type="SMART" id="SM00382">
    <property type="entry name" value="AAA"/>
    <property type="match status" value="1"/>
</dbReference>